<feature type="domain" description="Transglycosylase SLT" evidence="4">
    <location>
        <begin position="296"/>
        <end position="352"/>
    </location>
</feature>
<feature type="region of interest" description="Disordered" evidence="2">
    <location>
        <begin position="39"/>
        <end position="62"/>
    </location>
</feature>
<dbReference type="Gene3D" id="1.10.530.10">
    <property type="match status" value="1"/>
</dbReference>
<dbReference type="InterPro" id="IPR031304">
    <property type="entry name" value="SLT_2"/>
</dbReference>
<feature type="compositionally biased region" description="Low complexity" evidence="2">
    <location>
        <begin position="39"/>
        <end position="61"/>
    </location>
</feature>
<gene>
    <name evidence="5" type="ORF">J2S57_004354</name>
</gene>
<organism evidence="5 6">
    <name type="scientific">Kineosporia succinea</name>
    <dbReference type="NCBI Taxonomy" id="84632"/>
    <lineage>
        <taxon>Bacteria</taxon>
        <taxon>Bacillati</taxon>
        <taxon>Actinomycetota</taxon>
        <taxon>Actinomycetes</taxon>
        <taxon>Kineosporiales</taxon>
        <taxon>Kineosporiaceae</taxon>
        <taxon>Kineosporia</taxon>
    </lineage>
</organism>
<evidence type="ECO:0000256" key="1">
    <source>
        <dbReference type="SAM" id="Coils"/>
    </source>
</evidence>
<reference evidence="5 6" key="1">
    <citation type="submission" date="2023-07" db="EMBL/GenBank/DDBJ databases">
        <title>Sequencing the genomes of 1000 actinobacteria strains.</title>
        <authorList>
            <person name="Klenk H.-P."/>
        </authorList>
    </citation>
    <scope>NUCLEOTIDE SEQUENCE [LARGE SCALE GENOMIC DNA]</scope>
    <source>
        <strain evidence="5 6">DSM 44388</strain>
    </source>
</reference>
<dbReference type="PANTHER" id="PTHR30163:SF8">
    <property type="entry name" value="LYTIC MUREIN TRANSGLYCOSYLASE"/>
    <property type="match status" value="1"/>
</dbReference>
<evidence type="ECO:0000313" key="5">
    <source>
        <dbReference type="EMBL" id="MDP9828605.1"/>
    </source>
</evidence>
<feature type="signal peptide" evidence="3">
    <location>
        <begin position="1"/>
        <end position="29"/>
    </location>
</feature>
<dbReference type="PANTHER" id="PTHR30163">
    <property type="entry name" value="MEMBRANE-BOUND LYTIC MUREIN TRANSGLYCOSYLASE B"/>
    <property type="match status" value="1"/>
</dbReference>
<evidence type="ECO:0000256" key="3">
    <source>
        <dbReference type="SAM" id="SignalP"/>
    </source>
</evidence>
<feature type="coiled-coil region" evidence="1">
    <location>
        <begin position="219"/>
        <end position="249"/>
    </location>
</feature>
<dbReference type="InterPro" id="IPR023346">
    <property type="entry name" value="Lysozyme-like_dom_sf"/>
</dbReference>
<dbReference type="Pfam" id="PF13406">
    <property type="entry name" value="SLT_2"/>
    <property type="match status" value="1"/>
</dbReference>
<dbReference type="EMBL" id="JAUSQZ010000001">
    <property type="protein sequence ID" value="MDP9828605.1"/>
    <property type="molecule type" value="Genomic_DNA"/>
</dbReference>
<name>A0ABT9P9A0_9ACTN</name>
<dbReference type="CDD" id="cd13399">
    <property type="entry name" value="Slt35-like"/>
    <property type="match status" value="1"/>
</dbReference>
<proteinExistence type="predicted"/>
<keyword evidence="1" id="KW-0175">Coiled coil</keyword>
<keyword evidence="6" id="KW-1185">Reference proteome</keyword>
<feature type="chain" id="PRO_5045684391" description="Transglycosylase SLT domain-containing protein" evidence="3">
    <location>
        <begin position="30"/>
        <end position="383"/>
    </location>
</feature>
<dbReference type="RefSeq" id="WP_307245951.1">
    <property type="nucleotide sequence ID" value="NZ_JAUSQZ010000001.1"/>
</dbReference>
<evidence type="ECO:0000313" key="6">
    <source>
        <dbReference type="Proteomes" id="UP001235712"/>
    </source>
</evidence>
<dbReference type="InterPro" id="IPR043426">
    <property type="entry name" value="MltB-like"/>
</dbReference>
<accession>A0ABT9P9A0</accession>
<evidence type="ECO:0000259" key="4">
    <source>
        <dbReference type="Pfam" id="PF13406"/>
    </source>
</evidence>
<dbReference type="SUPFAM" id="SSF53955">
    <property type="entry name" value="Lysozyme-like"/>
    <property type="match status" value="1"/>
</dbReference>
<sequence length="383" mass="40199">MPRNPPTPTRTLVPVPLLRAAGLAAVLLAAVLSGPAASAAAAPRSSPPRAGAADDAQARASRAQERVEKLLEQYEQAEKAVSTQLSRVTRAFATADAAGDDAERFARLELAAEKQRQRDIRAVYASGGAAGLTATLLDADSPSDVLWRQSTNTRLMKNLLDSDHETLSSARLTSNRADAAAARADAAAAEQAAAMTELKTDAQQAGTALTRARVTLARLDRTARKARAAQQARERLAQAQSRAQADRRSATGTVTALGIPADYLAAYRSAAGTCTGLRWTLLAAVGQVESGHGRNVGPSSAGAQGPMQFMPATFAAYGVDGDLDGVTDVWDPQDAIFSAANYLCASGIRDGKGDRTALFAYNRADWYVDLVLTTERAIIARPA</sequence>
<dbReference type="Proteomes" id="UP001235712">
    <property type="component" value="Unassembled WGS sequence"/>
</dbReference>
<protein>
    <recommendedName>
        <fullName evidence="4">Transglycosylase SLT domain-containing protein</fullName>
    </recommendedName>
</protein>
<evidence type="ECO:0000256" key="2">
    <source>
        <dbReference type="SAM" id="MobiDB-lite"/>
    </source>
</evidence>
<comment type="caution">
    <text evidence="5">The sequence shown here is derived from an EMBL/GenBank/DDBJ whole genome shotgun (WGS) entry which is preliminary data.</text>
</comment>
<keyword evidence="3" id="KW-0732">Signal</keyword>